<dbReference type="EMBL" id="FRCS01000016">
    <property type="protein sequence ID" value="SHN46570.1"/>
    <property type="molecule type" value="Genomic_DNA"/>
</dbReference>
<sequence>MSDRYDFTYFRTELRPPGVLWVTFDRPERRNAITPEMHDEIAPLFARIAADRDVRVVVLTGAGDKAFCVGADFSGMQSNLDSSAYEDGHPSLMQGSVAVVRGQLAVPQPMIAVINGDALGLGATMALFCDITLMADTARIGDPHVKAGLVAGDGGTVLWPLMLGLNRGKEYLFTGDLMTAAEADGFGLVNHVYPAASLEAEATKLAERIAAGPAVAIQFNKRLANADLVDRVNRVLDASLAMEALTFETADHREAVRAFLEKRPPRFGGV</sequence>
<dbReference type="InterPro" id="IPR001753">
    <property type="entry name" value="Enoyl-CoA_hydra/iso"/>
</dbReference>
<dbReference type="SUPFAM" id="SSF52096">
    <property type="entry name" value="ClpP/crotonase"/>
    <property type="match status" value="1"/>
</dbReference>
<dbReference type="Gene3D" id="1.10.12.10">
    <property type="entry name" value="Lyase 2-enoyl-coa Hydratase, Chain A, domain 2"/>
    <property type="match status" value="1"/>
</dbReference>
<evidence type="ECO:0000313" key="2">
    <source>
        <dbReference type="EMBL" id="SHN46570.1"/>
    </source>
</evidence>
<dbReference type="Gene3D" id="3.90.226.10">
    <property type="entry name" value="2-enoyl-CoA Hydratase, Chain A, domain 1"/>
    <property type="match status" value="1"/>
</dbReference>
<gene>
    <name evidence="2" type="ORF">SAMN05443668_116106</name>
</gene>
<dbReference type="PANTHER" id="PTHR43459">
    <property type="entry name" value="ENOYL-COA HYDRATASE"/>
    <property type="match status" value="1"/>
</dbReference>
<reference evidence="2 3" key="1">
    <citation type="submission" date="2016-11" db="EMBL/GenBank/DDBJ databases">
        <authorList>
            <person name="Jaros S."/>
            <person name="Januszkiewicz K."/>
            <person name="Wedrychowicz H."/>
        </authorList>
    </citation>
    <scope>NUCLEOTIDE SEQUENCE [LARGE SCALE GENOMIC DNA]</scope>
    <source>
        <strain evidence="2 3">DSM 46144</strain>
    </source>
</reference>
<dbReference type="STRING" id="134849.SAMN05443668_116106"/>
<organism evidence="2 3">
    <name type="scientific">Cryptosporangium aurantiacum</name>
    <dbReference type="NCBI Taxonomy" id="134849"/>
    <lineage>
        <taxon>Bacteria</taxon>
        <taxon>Bacillati</taxon>
        <taxon>Actinomycetota</taxon>
        <taxon>Actinomycetes</taxon>
        <taxon>Cryptosporangiales</taxon>
        <taxon>Cryptosporangiaceae</taxon>
        <taxon>Cryptosporangium</taxon>
    </lineage>
</organism>
<dbReference type="AlphaFoldDB" id="A0A1M7RKA3"/>
<name>A0A1M7RKA3_9ACTN</name>
<accession>A0A1M7RKA3</accession>
<comment type="similarity">
    <text evidence="1">Belongs to the enoyl-CoA hydratase/isomerase family.</text>
</comment>
<dbReference type="Pfam" id="PF00378">
    <property type="entry name" value="ECH_1"/>
    <property type="match status" value="1"/>
</dbReference>
<evidence type="ECO:0000313" key="3">
    <source>
        <dbReference type="Proteomes" id="UP000184440"/>
    </source>
</evidence>
<dbReference type="GO" id="GO:0003824">
    <property type="term" value="F:catalytic activity"/>
    <property type="evidence" value="ECO:0007669"/>
    <property type="project" value="UniProtKB-ARBA"/>
</dbReference>
<dbReference type="OrthoDB" id="9807606at2"/>
<dbReference type="Proteomes" id="UP000184440">
    <property type="component" value="Unassembled WGS sequence"/>
</dbReference>
<keyword evidence="3" id="KW-1185">Reference proteome</keyword>
<dbReference type="InterPro" id="IPR014748">
    <property type="entry name" value="Enoyl-CoA_hydra_C"/>
</dbReference>
<evidence type="ECO:0000256" key="1">
    <source>
        <dbReference type="ARBA" id="ARBA00005254"/>
    </source>
</evidence>
<proteinExistence type="inferred from homology"/>
<dbReference type="PANTHER" id="PTHR43459:SF1">
    <property type="entry name" value="EG:BACN32G11.4 PROTEIN"/>
    <property type="match status" value="1"/>
</dbReference>
<dbReference type="CDD" id="cd06558">
    <property type="entry name" value="crotonase-like"/>
    <property type="match status" value="1"/>
</dbReference>
<dbReference type="RefSeq" id="WP_073263665.1">
    <property type="nucleotide sequence ID" value="NZ_FRCS01000016.1"/>
</dbReference>
<dbReference type="InterPro" id="IPR029045">
    <property type="entry name" value="ClpP/crotonase-like_dom_sf"/>
</dbReference>
<protein>
    <submittedName>
        <fullName evidence="2">Enoyl-CoA hydratase</fullName>
    </submittedName>
</protein>